<dbReference type="PANTHER" id="PTHR33164:SF43">
    <property type="entry name" value="HTH-TYPE TRANSCRIPTIONAL REPRESSOR YETL"/>
    <property type="match status" value="1"/>
</dbReference>
<reference evidence="3" key="1">
    <citation type="submission" date="2016-06" db="EMBL/GenBank/DDBJ databases">
        <authorList>
            <person name="Sutton G."/>
            <person name="Brinkac L."/>
            <person name="Sanka R."/>
            <person name="Adams M."/>
            <person name="Lau E."/>
            <person name="Mehaffy C."/>
            <person name="Tameris M."/>
            <person name="Hatherill M."/>
            <person name="Hanekom W."/>
            <person name="Mahomed H."/>
            <person name="Mcshane H."/>
        </authorList>
    </citation>
    <scope>NUCLEOTIDE SEQUENCE [LARGE SCALE GENOMIC DNA]</scope>
    <source>
        <strain evidence="3">852002-51209_SCH5440388</strain>
    </source>
</reference>
<dbReference type="InterPro" id="IPR000835">
    <property type="entry name" value="HTH_MarR-typ"/>
</dbReference>
<dbReference type="GO" id="GO:0006950">
    <property type="term" value="P:response to stress"/>
    <property type="evidence" value="ECO:0007669"/>
    <property type="project" value="TreeGrafter"/>
</dbReference>
<evidence type="ECO:0000313" key="2">
    <source>
        <dbReference type="EMBL" id="OBB31958.1"/>
    </source>
</evidence>
<name>A0A1A0RCW7_MYCPR</name>
<dbReference type="InterPro" id="IPR039422">
    <property type="entry name" value="MarR/SlyA-like"/>
</dbReference>
<organism evidence="2 3">
    <name type="scientific">Mycolicibacterium peregrinum</name>
    <name type="common">Mycobacterium peregrinum</name>
    <dbReference type="NCBI Taxonomy" id="43304"/>
    <lineage>
        <taxon>Bacteria</taxon>
        <taxon>Bacillati</taxon>
        <taxon>Actinomycetota</taxon>
        <taxon>Actinomycetes</taxon>
        <taxon>Mycobacteriales</taxon>
        <taxon>Mycobacteriaceae</taxon>
        <taxon>Mycolicibacterium</taxon>
    </lineage>
</organism>
<protein>
    <submittedName>
        <fullName evidence="2">MarR family transcriptional regulator</fullName>
    </submittedName>
</protein>
<dbReference type="Proteomes" id="UP000093902">
    <property type="component" value="Unassembled WGS sequence"/>
</dbReference>
<dbReference type="PROSITE" id="PS50995">
    <property type="entry name" value="HTH_MARR_2"/>
    <property type="match status" value="1"/>
</dbReference>
<dbReference type="STRING" id="43304.GCA_001403655_02181"/>
<accession>A0A1A0RCW7</accession>
<dbReference type="OrthoDB" id="4463574at2"/>
<evidence type="ECO:0000313" key="3">
    <source>
        <dbReference type="Proteomes" id="UP000093902"/>
    </source>
</evidence>
<dbReference type="InterPro" id="IPR036390">
    <property type="entry name" value="WH_DNA-bd_sf"/>
</dbReference>
<sequence>MAEEPTGVSALDERIPFLLSQLGAYVADGFRAKLEPLGLHPRATAVLLALAGADGQSQRALCERLGLHRNVMVALIDTLEAEGLVERRPHPDDRRAFAVSLTGRARELVPALDSAGRALEDEVTASLSDEERALLRDMLRRLSAAAGLIPGVHPGLT</sequence>
<dbReference type="AlphaFoldDB" id="A0A1A0RCW7"/>
<comment type="caution">
    <text evidence="2">The sequence shown here is derived from an EMBL/GenBank/DDBJ whole genome shotgun (WGS) entry which is preliminary data.</text>
</comment>
<dbReference type="PANTHER" id="PTHR33164">
    <property type="entry name" value="TRANSCRIPTIONAL REGULATOR, MARR FAMILY"/>
    <property type="match status" value="1"/>
</dbReference>
<proteinExistence type="predicted"/>
<dbReference type="GO" id="GO:0003700">
    <property type="term" value="F:DNA-binding transcription factor activity"/>
    <property type="evidence" value="ECO:0007669"/>
    <property type="project" value="InterPro"/>
</dbReference>
<dbReference type="SMART" id="SM00347">
    <property type="entry name" value="HTH_MARR"/>
    <property type="match status" value="1"/>
</dbReference>
<dbReference type="Gene3D" id="1.10.10.10">
    <property type="entry name" value="Winged helix-like DNA-binding domain superfamily/Winged helix DNA-binding domain"/>
    <property type="match status" value="1"/>
</dbReference>
<evidence type="ECO:0000259" key="1">
    <source>
        <dbReference type="PROSITE" id="PS50995"/>
    </source>
</evidence>
<dbReference type="Pfam" id="PF12802">
    <property type="entry name" value="MarR_2"/>
    <property type="match status" value="1"/>
</dbReference>
<dbReference type="EMBL" id="LZSO01000013">
    <property type="protein sequence ID" value="OBB31958.1"/>
    <property type="molecule type" value="Genomic_DNA"/>
</dbReference>
<dbReference type="InterPro" id="IPR036388">
    <property type="entry name" value="WH-like_DNA-bd_sf"/>
</dbReference>
<gene>
    <name evidence="2" type="ORF">A5792_14845</name>
</gene>
<feature type="domain" description="HTH marR-type" evidence="1">
    <location>
        <begin position="12"/>
        <end position="144"/>
    </location>
</feature>
<dbReference type="RefSeq" id="WP_064931352.1">
    <property type="nucleotide sequence ID" value="NZ_LZSO01000013.1"/>
</dbReference>
<dbReference type="PRINTS" id="PR00598">
    <property type="entry name" value="HTHMARR"/>
</dbReference>
<dbReference type="SUPFAM" id="SSF46785">
    <property type="entry name" value="Winged helix' DNA-binding domain"/>
    <property type="match status" value="1"/>
</dbReference>